<dbReference type="InterPro" id="IPR006050">
    <property type="entry name" value="DNA_photolyase_N"/>
</dbReference>
<dbReference type="InterPro" id="IPR005101">
    <property type="entry name" value="Cryptochr/Photolyase_FAD-bd"/>
</dbReference>
<dbReference type="InterPro" id="IPR036134">
    <property type="entry name" value="Crypto/Photolyase_FAD-like_sf"/>
</dbReference>
<feature type="binding site" evidence="6">
    <location>
        <begin position="571"/>
        <end position="573"/>
    </location>
    <ligand>
        <name>FAD</name>
        <dbReference type="ChEBI" id="CHEBI:57692"/>
    </ligand>
</feature>
<dbReference type="PRINTS" id="PR00147">
    <property type="entry name" value="DNAPHOTLYASE"/>
</dbReference>
<dbReference type="NCBIfam" id="TIGR02765">
    <property type="entry name" value="crypto_DASH"/>
    <property type="match status" value="1"/>
</dbReference>
<dbReference type="Pfam" id="PF03441">
    <property type="entry name" value="FAD_binding_7"/>
    <property type="match status" value="1"/>
</dbReference>
<dbReference type="AlphaFoldDB" id="A0A090CEW6"/>
<dbReference type="EMBL" id="FO904936">
    <property type="protein sequence ID" value="CDP23894.1"/>
    <property type="molecule type" value="Genomic_DNA"/>
</dbReference>
<reference evidence="9 10" key="1">
    <citation type="journal article" date="2008" name="Genome Biol.">
        <title>The genome sequence of the model ascomycete fungus Podospora anserina.</title>
        <authorList>
            <person name="Espagne E."/>
            <person name="Lespinet O."/>
            <person name="Malagnac F."/>
            <person name="Da Silva C."/>
            <person name="Jaillon O."/>
            <person name="Porcel B.M."/>
            <person name="Couloux A."/>
            <person name="Aury J.-M."/>
            <person name="Segurens B."/>
            <person name="Poulain J."/>
            <person name="Anthouard V."/>
            <person name="Grossetete S."/>
            <person name="Khalili H."/>
            <person name="Coppin E."/>
            <person name="Dequard-Chablat M."/>
            <person name="Picard M."/>
            <person name="Contamine V."/>
            <person name="Arnaise S."/>
            <person name="Bourdais A."/>
            <person name="Berteaux-Lecellier V."/>
            <person name="Gautheret D."/>
            <person name="de Vries R.P."/>
            <person name="Battaglia E."/>
            <person name="Coutinho P.M."/>
            <person name="Danchin E.G.J."/>
            <person name="Henrissat B."/>
            <person name="El Khoury R."/>
            <person name="Sainsard-Chanet A."/>
            <person name="Boivin A."/>
            <person name="Pinan-Lucarre B."/>
            <person name="Sellem C.H."/>
            <person name="Debuchy R."/>
            <person name="Wincker P."/>
            <person name="Weissenbach J."/>
            <person name="Silar P."/>
        </authorList>
    </citation>
    <scope>NUCLEOTIDE SEQUENCE [LARGE SCALE GENOMIC DNA]</scope>
    <source>
        <strain evidence="10">S / ATCC MYA-4624 / DSM 980 / FGSC 10383</strain>
    </source>
</reference>
<dbReference type="InterPro" id="IPR014729">
    <property type="entry name" value="Rossmann-like_a/b/a_fold"/>
</dbReference>
<evidence type="ECO:0000256" key="6">
    <source>
        <dbReference type="PIRSR" id="PIRSR602081-1"/>
    </source>
</evidence>
<dbReference type="Gene3D" id="1.10.579.10">
    <property type="entry name" value="DNA Cyclobutane Dipyrimidine Photolyase, subunit A, domain 3"/>
    <property type="match status" value="1"/>
</dbReference>
<keyword evidence="4 6" id="KW-0274">FAD</keyword>
<name>A0A090CEW6_PODAN</name>
<comment type="similarity">
    <text evidence="2">Belongs to the DNA photolyase class-1 family.</text>
</comment>
<dbReference type="PANTHER" id="PTHR11455">
    <property type="entry name" value="CRYPTOCHROME"/>
    <property type="match status" value="1"/>
</dbReference>
<dbReference type="STRING" id="515849.A0A090CEW6"/>
<feature type="domain" description="Photolyase/cryptochrome alpha/beta" evidence="8">
    <location>
        <begin position="29"/>
        <end position="191"/>
    </location>
</feature>
<proteinExistence type="inferred from homology"/>
<dbReference type="Gene3D" id="3.40.50.620">
    <property type="entry name" value="HUPs"/>
    <property type="match status" value="1"/>
</dbReference>
<comment type="cofactor">
    <cofactor evidence="6">
        <name>FAD</name>
        <dbReference type="ChEBI" id="CHEBI:57692"/>
    </cofactor>
    <text evidence="6">Binds 1 FAD per subunit.</text>
</comment>
<dbReference type="InterPro" id="IPR036155">
    <property type="entry name" value="Crypto/Photolyase_N_sf"/>
</dbReference>
<evidence type="ECO:0000256" key="1">
    <source>
        <dbReference type="ARBA" id="ARBA00001932"/>
    </source>
</evidence>
<dbReference type="Proteomes" id="UP000001197">
    <property type="component" value="Chromosome 1"/>
</dbReference>
<dbReference type="Pfam" id="PF00875">
    <property type="entry name" value="DNA_photolyase"/>
    <property type="match status" value="1"/>
</dbReference>
<evidence type="ECO:0000313" key="9">
    <source>
        <dbReference type="EMBL" id="CDP23894.1"/>
    </source>
</evidence>
<feature type="compositionally biased region" description="Gly residues" evidence="7">
    <location>
        <begin position="693"/>
        <end position="703"/>
    </location>
</feature>
<dbReference type="SUPFAM" id="SSF48173">
    <property type="entry name" value="Cryptochrome/photolyase FAD-binding domain"/>
    <property type="match status" value="2"/>
</dbReference>
<sequence>MLVYRTTTQPSSDRSHSRAIMTVSKAPQNILIHIIRRDLRTSDNPLFHAAATAPDEEKFDAYLPVYVFDAQQIDVSGFIQSAGATNPYGSPRSQVAGYHRCGPHRAKFLGEAVWDLSETLKELKSGLFIRVGRIPDVVETLVSELAKKDAKIGAVWMTSHEGSEEKADEKAVASLCKKVGAKWKLWVDEKYFIDDRDTGLESIDKLPGVFTEYKKKQLPLREKPRPVLPPIEKGSLPPLIDAALVAPQSSPFHIPDSLDRLVEFLVAPVKDFLPNKPEYPKGAESAHPYQGGEHAALQRLKDLISSGAATTYDTTRNGLLGTEFSTKLSAFLAQGCITARQVHAAMDSFERGTDPAFKDVEGFGALTKEEGMSEDEAQNTGMESIRTELLWRDYMRLCHQKDGNRLFQLTGTLRYKLDHAADMMDGMASITAQNGHNSENSDTGDNGAASAASDGDGSAQEKKLKSPDKERARPQQGSGINESLLAKEWKSADKEKALPRQSPTAEEVAKILERFNLGTTGMGLIDASQRELLHTGYTSNRARQNVASFLAKHLDIDWRYGAEWYEMLLVDYDVSSNWANWQYVAGVGNDPRGHMRIFNPVKQGFEYDPSGSYVRTWIPEVSGLEKLENAFQPWTASKEELEKTGLSGNDMVANPVKRIQFVVEGKPRTNKNGGFRRALARGNPSKASQANGNGSGFGNGSGNGYRNSQDVRTDAPVVNGTTRGPRGRGGFRGSFGGPPRGSLGGGRGGFNGNTNGSPSPAANQGNGILAPGYGRGRGGGRRGGGGGYGAPPRGGGQNGYFTPAKMPRVNGSGNHDQVNGNQV</sequence>
<keyword evidence="10" id="KW-1185">Reference proteome</keyword>
<evidence type="ECO:0000256" key="5">
    <source>
        <dbReference type="ARBA" id="ARBA00022991"/>
    </source>
</evidence>
<dbReference type="SUPFAM" id="SSF52425">
    <property type="entry name" value="Cryptochrome/photolyase, N-terminal domain"/>
    <property type="match status" value="1"/>
</dbReference>
<evidence type="ECO:0000256" key="3">
    <source>
        <dbReference type="ARBA" id="ARBA00022630"/>
    </source>
</evidence>
<comment type="cofactor">
    <cofactor evidence="1">
        <name>(6R)-5,10-methylene-5,6,7,8-tetrahydrofolate</name>
        <dbReference type="ChEBI" id="CHEBI:15636"/>
    </cofactor>
</comment>
<feature type="region of interest" description="Disordered" evidence="7">
    <location>
        <begin position="431"/>
        <end position="484"/>
    </location>
</feature>
<dbReference type="PANTHER" id="PTHR11455:SF22">
    <property type="entry name" value="CRYPTOCHROME DASH"/>
    <property type="match status" value="1"/>
</dbReference>
<feature type="compositionally biased region" description="Gly residues" evidence="7">
    <location>
        <begin position="773"/>
        <end position="798"/>
    </location>
</feature>
<dbReference type="GO" id="GO:0071949">
    <property type="term" value="F:FAD binding"/>
    <property type="evidence" value="ECO:0007669"/>
    <property type="project" value="TreeGrafter"/>
</dbReference>
<feature type="region of interest" description="Disordered" evidence="7">
    <location>
        <begin position="667"/>
        <end position="823"/>
    </location>
</feature>
<feature type="compositionally biased region" description="Polar residues" evidence="7">
    <location>
        <begin position="431"/>
        <end position="440"/>
    </location>
</feature>
<evidence type="ECO:0000256" key="4">
    <source>
        <dbReference type="ARBA" id="ARBA00022827"/>
    </source>
</evidence>
<dbReference type="PROSITE" id="PS51645">
    <property type="entry name" value="PHR_CRY_ALPHA_BETA"/>
    <property type="match status" value="1"/>
</dbReference>
<organism evidence="9 10">
    <name type="scientific">Podospora anserina (strain S / ATCC MYA-4624 / DSM 980 / FGSC 10383)</name>
    <name type="common">Pleurage anserina</name>
    <dbReference type="NCBI Taxonomy" id="515849"/>
    <lineage>
        <taxon>Eukaryota</taxon>
        <taxon>Fungi</taxon>
        <taxon>Dikarya</taxon>
        <taxon>Ascomycota</taxon>
        <taxon>Pezizomycotina</taxon>
        <taxon>Sordariomycetes</taxon>
        <taxon>Sordariomycetidae</taxon>
        <taxon>Sordariales</taxon>
        <taxon>Podosporaceae</taxon>
        <taxon>Podospora</taxon>
        <taxon>Podospora anserina</taxon>
    </lineage>
</organism>
<dbReference type="InterPro" id="IPR014133">
    <property type="entry name" value="Cry_DASH"/>
</dbReference>
<reference evidence="10" key="2">
    <citation type="journal article" date="2014" name="Genetics">
        <title>Maintaining two mating types: Structure of the mating type locus and its role in heterokaryosis in Podospora anserina.</title>
        <authorList>
            <person name="Grognet P."/>
            <person name="Bidard F."/>
            <person name="Kuchly C."/>
            <person name="Tong L.C.H."/>
            <person name="Coppin E."/>
            <person name="Benkhali J.A."/>
            <person name="Couloux A."/>
            <person name="Wincker P."/>
            <person name="Debuchy R."/>
            <person name="Silar P."/>
        </authorList>
    </citation>
    <scope>GENOME REANNOTATION</scope>
    <source>
        <strain evidence="10">S / ATCC MYA-4624 / DSM 980 / FGSC 10383</strain>
    </source>
</reference>
<feature type="compositionally biased region" description="Low complexity" evidence="7">
    <location>
        <begin position="441"/>
        <end position="458"/>
    </location>
</feature>
<feature type="compositionally biased region" description="Polar residues" evidence="7">
    <location>
        <begin position="811"/>
        <end position="823"/>
    </location>
</feature>
<dbReference type="Gene3D" id="1.25.40.80">
    <property type="match status" value="1"/>
</dbReference>
<keyword evidence="5" id="KW-0157">Chromophore</keyword>
<accession>A0A090CEW6</accession>
<dbReference type="GO" id="GO:0003904">
    <property type="term" value="F:deoxyribodipyrimidine photo-lyase activity"/>
    <property type="evidence" value="ECO:0007669"/>
    <property type="project" value="TreeGrafter"/>
</dbReference>
<dbReference type="eggNOG" id="KOG0133">
    <property type="taxonomic scope" value="Eukaryota"/>
</dbReference>
<feature type="compositionally biased region" description="Basic and acidic residues" evidence="7">
    <location>
        <begin position="459"/>
        <end position="473"/>
    </location>
</feature>
<evidence type="ECO:0000313" key="10">
    <source>
        <dbReference type="Proteomes" id="UP000001197"/>
    </source>
</evidence>
<evidence type="ECO:0000259" key="8">
    <source>
        <dbReference type="PROSITE" id="PS51645"/>
    </source>
</evidence>
<dbReference type="InterPro" id="IPR002081">
    <property type="entry name" value="Cryptochrome/DNA_photolyase_1"/>
</dbReference>
<evidence type="ECO:0000256" key="7">
    <source>
        <dbReference type="SAM" id="MobiDB-lite"/>
    </source>
</evidence>
<dbReference type="GO" id="GO:0003684">
    <property type="term" value="F:damaged DNA binding"/>
    <property type="evidence" value="ECO:0007669"/>
    <property type="project" value="TreeGrafter"/>
</dbReference>
<evidence type="ECO:0000256" key="2">
    <source>
        <dbReference type="ARBA" id="ARBA00005862"/>
    </source>
</evidence>
<dbReference type="GO" id="GO:0000719">
    <property type="term" value="P:photoreactive repair"/>
    <property type="evidence" value="ECO:0007669"/>
    <property type="project" value="TreeGrafter"/>
</dbReference>
<keyword evidence="3 6" id="KW-0285">Flavoprotein</keyword>
<protein>
    <submittedName>
        <fullName evidence="9">Mitochondrial cryptochrome DASH</fullName>
    </submittedName>
</protein>
<feature type="compositionally biased region" description="Gly residues" evidence="7">
    <location>
        <begin position="727"/>
        <end position="751"/>
    </location>
</feature>
<dbReference type="InParanoid" id="A0A090CEW6"/>